<keyword evidence="3 14" id="KW-0285">Flavoprotein</keyword>
<dbReference type="GO" id="GO:0003919">
    <property type="term" value="F:FMN adenylyltransferase activity"/>
    <property type="evidence" value="ECO:0007669"/>
    <property type="project" value="UniProtKB-EC"/>
</dbReference>
<dbReference type="Pfam" id="PF06574">
    <property type="entry name" value="FAD_syn"/>
    <property type="match status" value="1"/>
</dbReference>
<evidence type="ECO:0000256" key="9">
    <source>
        <dbReference type="ARBA" id="ARBA00022827"/>
    </source>
</evidence>
<comment type="pathway">
    <text evidence="1 14">Cofactor biosynthesis; FAD biosynthesis; FAD from FMN: step 1/1.</text>
</comment>
<keyword evidence="9 14" id="KW-0274">FAD</keyword>
<comment type="caution">
    <text evidence="16">The sequence shown here is derived from an EMBL/GenBank/DDBJ whole genome shotgun (WGS) entry which is preliminary data.</text>
</comment>
<dbReference type="InterPro" id="IPR015865">
    <property type="entry name" value="Riboflavin_kinase_bac/euk"/>
</dbReference>
<protein>
    <recommendedName>
        <fullName evidence="14">Riboflavin biosynthesis protein</fullName>
    </recommendedName>
    <domain>
        <recommendedName>
            <fullName evidence="14">Riboflavin kinase</fullName>
            <ecNumber evidence="14">2.7.1.26</ecNumber>
        </recommendedName>
        <alternativeName>
            <fullName evidence="14">Flavokinase</fullName>
        </alternativeName>
    </domain>
    <domain>
        <recommendedName>
            <fullName evidence="14">FMN adenylyltransferase</fullName>
            <ecNumber evidence="14">2.7.7.2</ecNumber>
        </recommendedName>
        <alternativeName>
            <fullName evidence="14">FAD pyrophosphorylase</fullName>
        </alternativeName>
        <alternativeName>
            <fullName evidence="14">FAD synthase</fullName>
        </alternativeName>
    </domain>
</protein>
<dbReference type="EC" id="2.7.1.26" evidence="14"/>
<dbReference type="Pfam" id="PF01687">
    <property type="entry name" value="Flavokinase"/>
    <property type="match status" value="1"/>
</dbReference>
<keyword evidence="7 14" id="KW-0547">Nucleotide-binding</keyword>
<evidence type="ECO:0000256" key="10">
    <source>
        <dbReference type="ARBA" id="ARBA00022840"/>
    </source>
</evidence>
<evidence type="ECO:0000256" key="12">
    <source>
        <dbReference type="ARBA" id="ARBA00047880"/>
    </source>
</evidence>
<gene>
    <name evidence="16" type="ORF">J2S15_003609</name>
</gene>
<keyword evidence="17" id="KW-1185">Reference proteome</keyword>
<dbReference type="InterPro" id="IPR023465">
    <property type="entry name" value="Riboflavin_kinase_dom_sf"/>
</dbReference>
<comment type="pathway">
    <text evidence="2 14">Cofactor biosynthesis; FMN biosynthesis; FMN from riboflavin (ATP route): step 1/1.</text>
</comment>
<evidence type="ECO:0000256" key="11">
    <source>
        <dbReference type="ARBA" id="ARBA00023268"/>
    </source>
</evidence>
<keyword evidence="8 14" id="KW-0418">Kinase</keyword>
<dbReference type="InterPro" id="IPR014729">
    <property type="entry name" value="Rossmann-like_a/b/a_fold"/>
</dbReference>
<dbReference type="SUPFAM" id="SSF52374">
    <property type="entry name" value="Nucleotidylyl transferase"/>
    <property type="match status" value="1"/>
</dbReference>
<evidence type="ECO:0000256" key="2">
    <source>
        <dbReference type="ARBA" id="ARBA00005201"/>
    </source>
</evidence>
<comment type="similarity">
    <text evidence="14">Belongs to the ribF family.</text>
</comment>
<keyword evidence="6 14" id="KW-0548">Nucleotidyltransferase</keyword>
<evidence type="ECO:0000256" key="14">
    <source>
        <dbReference type="PIRNR" id="PIRNR004491"/>
    </source>
</evidence>
<keyword evidence="5 14" id="KW-0808">Transferase</keyword>
<dbReference type="SUPFAM" id="SSF82114">
    <property type="entry name" value="Riboflavin kinase-like"/>
    <property type="match status" value="1"/>
</dbReference>
<evidence type="ECO:0000256" key="6">
    <source>
        <dbReference type="ARBA" id="ARBA00022695"/>
    </source>
</evidence>
<dbReference type="NCBIfam" id="TIGR00125">
    <property type="entry name" value="cyt_tran_rel"/>
    <property type="match status" value="1"/>
</dbReference>
<name>A0ABU0E7G5_9FIRM</name>
<dbReference type="InterPro" id="IPR004821">
    <property type="entry name" value="Cyt_trans-like"/>
</dbReference>
<dbReference type="PANTHER" id="PTHR22749:SF6">
    <property type="entry name" value="RIBOFLAVIN KINASE"/>
    <property type="match status" value="1"/>
</dbReference>
<dbReference type="NCBIfam" id="TIGR00083">
    <property type="entry name" value="ribF"/>
    <property type="match status" value="1"/>
</dbReference>
<accession>A0ABU0E7G5</accession>
<dbReference type="GO" id="GO:0008531">
    <property type="term" value="F:riboflavin kinase activity"/>
    <property type="evidence" value="ECO:0007669"/>
    <property type="project" value="UniProtKB-EC"/>
</dbReference>
<dbReference type="InterPro" id="IPR023468">
    <property type="entry name" value="Riboflavin_kinase"/>
</dbReference>
<evidence type="ECO:0000256" key="7">
    <source>
        <dbReference type="ARBA" id="ARBA00022741"/>
    </source>
</evidence>
<evidence type="ECO:0000256" key="1">
    <source>
        <dbReference type="ARBA" id="ARBA00004726"/>
    </source>
</evidence>
<evidence type="ECO:0000256" key="4">
    <source>
        <dbReference type="ARBA" id="ARBA00022643"/>
    </source>
</evidence>
<dbReference type="PIRSF" id="PIRSF004491">
    <property type="entry name" value="FAD_Synth"/>
    <property type="match status" value="1"/>
</dbReference>
<sequence>MEIIEIFANKEIKIKEPSVACIGFFDGIHKGHQELIEKTKSAAKEKGILSACVTFHDDPWHVLFPEREVTNITPPAKRLKKIEAFGIERCYLLHFDKAMAGLSKDEFIELLKSLNIQMVVTGDDFKFAKKNEGDIYYLEQYIPAIICDMILIDGQKVASSTIEKAIMDGNMEFVSKCLGSNYEIEGTVIEGNQVGRLIGFPTANLKMDGSYIIPKIGVYAGTVTYKDVTYKAMINVGHNPTLNYQKNVSIEACILDFDQDIYDQHISMGFGEYLRDELKFNSKEELIKQLNIDVETVRSK</sequence>
<dbReference type="Proteomes" id="UP001230220">
    <property type="component" value="Unassembled WGS sequence"/>
</dbReference>
<dbReference type="NCBIfam" id="NF004162">
    <property type="entry name" value="PRK05627.1-5"/>
    <property type="match status" value="1"/>
</dbReference>
<keyword evidence="4 14" id="KW-0288">FMN</keyword>
<dbReference type="EC" id="2.7.7.2" evidence="14"/>
<dbReference type="InterPro" id="IPR002606">
    <property type="entry name" value="Riboflavin_kinase_bac"/>
</dbReference>
<organism evidence="16 17">
    <name type="scientific">Breznakia pachnodae</name>
    <dbReference type="NCBI Taxonomy" id="265178"/>
    <lineage>
        <taxon>Bacteria</taxon>
        <taxon>Bacillati</taxon>
        <taxon>Bacillota</taxon>
        <taxon>Erysipelotrichia</taxon>
        <taxon>Erysipelotrichales</taxon>
        <taxon>Erysipelotrichaceae</taxon>
        <taxon>Breznakia</taxon>
    </lineage>
</organism>
<dbReference type="EMBL" id="JAUSUR010000008">
    <property type="protein sequence ID" value="MDQ0362848.1"/>
    <property type="molecule type" value="Genomic_DNA"/>
</dbReference>
<comment type="catalytic activity">
    <reaction evidence="12 14">
        <text>riboflavin + ATP = FMN + ADP + H(+)</text>
        <dbReference type="Rhea" id="RHEA:14357"/>
        <dbReference type="ChEBI" id="CHEBI:15378"/>
        <dbReference type="ChEBI" id="CHEBI:30616"/>
        <dbReference type="ChEBI" id="CHEBI:57986"/>
        <dbReference type="ChEBI" id="CHEBI:58210"/>
        <dbReference type="ChEBI" id="CHEBI:456216"/>
        <dbReference type="EC" id="2.7.1.26"/>
    </reaction>
</comment>
<evidence type="ECO:0000313" key="16">
    <source>
        <dbReference type="EMBL" id="MDQ0362848.1"/>
    </source>
</evidence>
<comment type="catalytic activity">
    <reaction evidence="13 14">
        <text>FMN + ATP + H(+) = FAD + diphosphate</text>
        <dbReference type="Rhea" id="RHEA:17237"/>
        <dbReference type="ChEBI" id="CHEBI:15378"/>
        <dbReference type="ChEBI" id="CHEBI:30616"/>
        <dbReference type="ChEBI" id="CHEBI:33019"/>
        <dbReference type="ChEBI" id="CHEBI:57692"/>
        <dbReference type="ChEBI" id="CHEBI:58210"/>
        <dbReference type="EC" id="2.7.7.2"/>
    </reaction>
</comment>
<dbReference type="Gene3D" id="3.40.50.620">
    <property type="entry name" value="HUPs"/>
    <property type="match status" value="1"/>
</dbReference>
<keyword evidence="10 14" id="KW-0067">ATP-binding</keyword>
<dbReference type="PANTHER" id="PTHR22749">
    <property type="entry name" value="RIBOFLAVIN KINASE/FMN ADENYLYLTRANSFERASE"/>
    <property type="match status" value="1"/>
</dbReference>
<dbReference type="CDD" id="cd02064">
    <property type="entry name" value="FAD_synthetase_N"/>
    <property type="match status" value="1"/>
</dbReference>
<evidence type="ECO:0000256" key="13">
    <source>
        <dbReference type="ARBA" id="ARBA00049494"/>
    </source>
</evidence>
<feature type="domain" description="Riboflavin kinase" evidence="15">
    <location>
        <begin position="177"/>
        <end position="300"/>
    </location>
</feature>
<proteinExistence type="inferred from homology"/>
<reference evidence="16 17" key="1">
    <citation type="submission" date="2023-07" db="EMBL/GenBank/DDBJ databases">
        <title>Genomic Encyclopedia of Type Strains, Phase IV (KMG-IV): sequencing the most valuable type-strain genomes for metagenomic binning, comparative biology and taxonomic classification.</title>
        <authorList>
            <person name="Goeker M."/>
        </authorList>
    </citation>
    <scope>NUCLEOTIDE SEQUENCE [LARGE SCALE GENOMIC DNA]</scope>
    <source>
        <strain evidence="16 17">DSM 16784</strain>
    </source>
</reference>
<evidence type="ECO:0000313" key="17">
    <source>
        <dbReference type="Proteomes" id="UP001230220"/>
    </source>
</evidence>
<dbReference type="RefSeq" id="WP_307410974.1">
    <property type="nucleotide sequence ID" value="NZ_JAUSUR010000008.1"/>
</dbReference>
<evidence type="ECO:0000256" key="5">
    <source>
        <dbReference type="ARBA" id="ARBA00022679"/>
    </source>
</evidence>
<evidence type="ECO:0000259" key="15">
    <source>
        <dbReference type="SMART" id="SM00904"/>
    </source>
</evidence>
<evidence type="ECO:0000256" key="3">
    <source>
        <dbReference type="ARBA" id="ARBA00022630"/>
    </source>
</evidence>
<evidence type="ECO:0000256" key="8">
    <source>
        <dbReference type="ARBA" id="ARBA00022777"/>
    </source>
</evidence>
<dbReference type="InterPro" id="IPR015864">
    <property type="entry name" value="FAD_synthase"/>
</dbReference>
<dbReference type="SMART" id="SM00904">
    <property type="entry name" value="Flavokinase"/>
    <property type="match status" value="1"/>
</dbReference>
<dbReference type="Gene3D" id="2.40.30.30">
    <property type="entry name" value="Riboflavin kinase-like"/>
    <property type="match status" value="1"/>
</dbReference>
<keyword evidence="11" id="KW-0511">Multifunctional enzyme</keyword>